<keyword evidence="3" id="KW-1185">Reference proteome</keyword>
<dbReference type="Pfam" id="PF03087">
    <property type="entry name" value="BPS1"/>
    <property type="match status" value="1"/>
</dbReference>
<dbReference type="AlphaFoldDB" id="A0A835CZC5"/>
<dbReference type="OMA" id="RCELAMV"/>
<dbReference type="GO" id="GO:0048364">
    <property type="term" value="P:root development"/>
    <property type="evidence" value="ECO:0007669"/>
    <property type="project" value="InterPro"/>
</dbReference>
<dbReference type="PANTHER" id="PTHR33070:SF120">
    <property type="entry name" value="EXPRESSED PROTEIN"/>
    <property type="match status" value="1"/>
</dbReference>
<protein>
    <recommendedName>
        <fullName evidence="4">DUF241 domain protein</fullName>
    </recommendedName>
</protein>
<name>A0A835CZC5_TETSI</name>
<evidence type="ECO:0000313" key="2">
    <source>
        <dbReference type="EMBL" id="KAF8377725.1"/>
    </source>
</evidence>
<sequence>MAASFAIHKTPSHVRSISLPSGPHPLTAGVKDQLERLGSSEAISPSSICNNLGVLNDLYECVDGLLQLPLTQQAFLREHNEKWVDEVLDGSLRLLDVCGTTRDVFSQMKECVQDLESSLRRRKGGEFGLANEIGAYLISRRKANKVIRKCLGDLKRVDKYTFSTPMDKDSDLVAMVSMLREVEAITLSIFESLLSFVYGPKARSKQTGWSLVSKLMQTKRVACEVEEANINEVQKVDVAVYALNSQKSCKETDVVQVQNVQKHLEALEWSIQDLEEGLECVFRRLIKTRVSLLNMLNH</sequence>
<dbReference type="InterPro" id="IPR004320">
    <property type="entry name" value="BPS1_pln"/>
</dbReference>
<organism evidence="2 3">
    <name type="scientific">Tetracentron sinense</name>
    <name type="common">Spur-leaf</name>
    <dbReference type="NCBI Taxonomy" id="13715"/>
    <lineage>
        <taxon>Eukaryota</taxon>
        <taxon>Viridiplantae</taxon>
        <taxon>Streptophyta</taxon>
        <taxon>Embryophyta</taxon>
        <taxon>Tracheophyta</taxon>
        <taxon>Spermatophyta</taxon>
        <taxon>Magnoliopsida</taxon>
        <taxon>Trochodendrales</taxon>
        <taxon>Trochodendraceae</taxon>
        <taxon>Tetracentron</taxon>
    </lineage>
</organism>
<dbReference type="EMBL" id="JABCRI010000024">
    <property type="protein sequence ID" value="KAF8377725.1"/>
    <property type="molecule type" value="Genomic_DNA"/>
</dbReference>
<accession>A0A835CZC5</accession>
<reference evidence="2 3" key="1">
    <citation type="submission" date="2020-04" db="EMBL/GenBank/DDBJ databases">
        <title>Plant Genome Project.</title>
        <authorList>
            <person name="Zhang R.-G."/>
        </authorList>
    </citation>
    <scope>NUCLEOTIDE SEQUENCE [LARGE SCALE GENOMIC DNA]</scope>
    <source>
        <strain evidence="2">YNK0</strain>
        <tissue evidence="2">Leaf</tissue>
    </source>
</reference>
<comment type="caution">
    <text evidence="2">The sequence shown here is derived from an EMBL/GenBank/DDBJ whole genome shotgun (WGS) entry which is preliminary data.</text>
</comment>
<proteinExistence type="predicted"/>
<feature type="region of interest" description="Disordered" evidence="1">
    <location>
        <begin position="1"/>
        <end position="22"/>
    </location>
</feature>
<dbReference type="GO" id="GO:0048367">
    <property type="term" value="P:shoot system development"/>
    <property type="evidence" value="ECO:0007669"/>
    <property type="project" value="InterPro"/>
</dbReference>
<evidence type="ECO:0000256" key="1">
    <source>
        <dbReference type="SAM" id="MobiDB-lite"/>
    </source>
</evidence>
<gene>
    <name evidence="2" type="ORF">HHK36_031109</name>
</gene>
<dbReference type="OrthoDB" id="1701699at2759"/>
<dbReference type="PANTHER" id="PTHR33070">
    <property type="entry name" value="OS06G0725500 PROTEIN"/>
    <property type="match status" value="1"/>
</dbReference>
<dbReference type="Proteomes" id="UP000655225">
    <property type="component" value="Unassembled WGS sequence"/>
</dbReference>
<evidence type="ECO:0000313" key="3">
    <source>
        <dbReference type="Proteomes" id="UP000655225"/>
    </source>
</evidence>
<evidence type="ECO:0008006" key="4">
    <source>
        <dbReference type="Google" id="ProtNLM"/>
    </source>
</evidence>